<feature type="transmembrane region" description="Helical" evidence="1">
    <location>
        <begin position="83"/>
        <end position="99"/>
    </location>
</feature>
<comment type="caution">
    <text evidence="3">The sequence shown here is derived from an EMBL/GenBank/DDBJ whole genome shotgun (WGS) entry which is preliminary data.</text>
</comment>
<gene>
    <name evidence="3" type="ORF">ETQ85_21475</name>
</gene>
<feature type="transmembrane region" description="Helical" evidence="1">
    <location>
        <begin position="160"/>
        <end position="182"/>
    </location>
</feature>
<evidence type="ECO:0000259" key="2">
    <source>
        <dbReference type="Pfam" id="PF04892"/>
    </source>
</evidence>
<feature type="transmembrane region" description="Helical" evidence="1">
    <location>
        <begin position="119"/>
        <end position="139"/>
    </location>
</feature>
<dbReference type="AlphaFoldDB" id="A0A6C2CJR2"/>
<evidence type="ECO:0000313" key="3">
    <source>
        <dbReference type="EMBL" id="TYC53505.1"/>
    </source>
</evidence>
<name>A0A6C2CJR2_9RHOO</name>
<feature type="transmembrane region" description="Helical" evidence="1">
    <location>
        <begin position="52"/>
        <end position="76"/>
    </location>
</feature>
<feature type="domain" description="VanZ-like" evidence="2">
    <location>
        <begin position="28"/>
        <end position="128"/>
    </location>
</feature>
<feature type="transmembrane region" description="Helical" evidence="1">
    <location>
        <begin position="264"/>
        <end position="282"/>
    </location>
</feature>
<dbReference type="Pfam" id="PF04892">
    <property type="entry name" value="VanZ"/>
    <property type="match status" value="1"/>
</dbReference>
<feature type="transmembrane region" description="Helical" evidence="1">
    <location>
        <begin position="233"/>
        <end position="252"/>
    </location>
</feature>
<dbReference type="EMBL" id="SDKK01000027">
    <property type="protein sequence ID" value="TYC53505.1"/>
    <property type="molecule type" value="Genomic_DNA"/>
</dbReference>
<keyword evidence="1" id="KW-0812">Transmembrane</keyword>
<dbReference type="PROSITE" id="PS51257">
    <property type="entry name" value="PROKAR_LIPOPROTEIN"/>
    <property type="match status" value="1"/>
</dbReference>
<keyword evidence="1" id="KW-0472">Membrane</keyword>
<dbReference type="Proteomes" id="UP000389128">
    <property type="component" value="Unassembled WGS sequence"/>
</dbReference>
<keyword evidence="4" id="KW-1185">Reference proteome</keyword>
<keyword evidence="1" id="KW-1133">Transmembrane helix</keyword>
<evidence type="ECO:0000313" key="4">
    <source>
        <dbReference type="Proteomes" id="UP000389128"/>
    </source>
</evidence>
<dbReference type="InterPro" id="IPR006976">
    <property type="entry name" value="VanZ-like"/>
</dbReference>
<dbReference type="OrthoDB" id="9780818at2"/>
<proteinExistence type="predicted"/>
<feature type="transmembrane region" description="Helical" evidence="1">
    <location>
        <begin position="12"/>
        <end position="32"/>
    </location>
</feature>
<feature type="transmembrane region" description="Helical" evidence="1">
    <location>
        <begin position="326"/>
        <end position="348"/>
    </location>
</feature>
<protein>
    <submittedName>
        <fullName evidence="3">VanZ family protein</fullName>
    </submittedName>
</protein>
<organism evidence="3 4">
    <name type="scientific">Zoogloea oleivorans</name>
    <dbReference type="NCBI Taxonomy" id="1552750"/>
    <lineage>
        <taxon>Bacteria</taxon>
        <taxon>Pseudomonadati</taxon>
        <taxon>Pseudomonadota</taxon>
        <taxon>Betaproteobacteria</taxon>
        <taxon>Rhodocyclales</taxon>
        <taxon>Zoogloeaceae</taxon>
        <taxon>Zoogloea</taxon>
    </lineage>
</organism>
<reference evidence="3 4" key="1">
    <citation type="submission" date="2019-01" db="EMBL/GenBank/DDBJ databases">
        <title>Zoogloea oleivorans genome sequencing and assembly.</title>
        <authorList>
            <person name="Tancsics A."/>
            <person name="Farkas M."/>
            <person name="Kriszt B."/>
            <person name="Maroti G."/>
            <person name="Horvath B."/>
        </authorList>
    </citation>
    <scope>NUCLEOTIDE SEQUENCE [LARGE SCALE GENOMIC DNA]</scope>
    <source>
        <strain evidence="3 4">Buc</strain>
    </source>
</reference>
<feature type="transmembrane region" description="Helical" evidence="1">
    <location>
        <begin position="289"/>
        <end position="306"/>
    </location>
</feature>
<feature type="transmembrane region" description="Helical" evidence="1">
    <location>
        <begin position="202"/>
        <end position="221"/>
    </location>
</feature>
<sequence>MPLNHRRSSPLAAYFAAAIGVLVVYACLHPFTGWRDPGLPAFEFLSAPWPRYYTWVDLTVNVIGIVPFSFALVPALGRLPRGWAVLLAILTTFCLSLSVETLQNFLPSRVPSNVDVGCNTLGGLLGALAGGRWGGRLFDPKSGLTRWRRKRIVAGHAGEIGLVLMGLWLLTLLTPESLLFATGDLRRLFDLPTPLQFNPTRFMKVEAAITTSQLVAVGLTARCAMRQFSPWPIVLLVLLGLGAKTLASAAFFSPGDPFHWATPGGQIGLAAGAALLGVCLLLPARSHAMLAGMALLVATALVNLAPENPFLPSDAAMIRQGNFLNFHGLTQLTASLWPFVTFAYLGLLGASAPRDSLRGH</sequence>
<dbReference type="RefSeq" id="WP_148581116.1">
    <property type="nucleotide sequence ID" value="NZ_JAVEUW010000014.1"/>
</dbReference>
<evidence type="ECO:0000256" key="1">
    <source>
        <dbReference type="SAM" id="Phobius"/>
    </source>
</evidence>
<accession>A0A6C2CJR2</accession>